<dbReference type="NCBIfam" id="NF038396">
    <property type="entry name" value="NF038396 family protein"/>
    <property type="match status" value="1"/>
</dbReference>
<name>A0A5B7WV82_9MICC</name>
<feature type="transmembrane region" description="Helical" evidence="1">
    <location>
        <begin position="44"/>
        <end position="65"/>
    </location>
</feature>
<dbReference type="RefSeq" id="WP_054821454.1">
    <property type="nucleotide sequence ID" value="NZ_BAAAGL010000011.1"/>
</dbReference>
<gene>
    <name evidence="2" type="ORF">GcLGCM259_2123</name>
</gene>
<dbReference type="EMBL" id="CP034412">
    <property type="protein sequence ID" value="QCY47837.1"/>
    <property type="molecule type" value="Genomic_DNA"/>
</dbReference>
<dbReference type="AlphaFoldDB" id="A0A5B7WV82"/>
<dbReference type="Proteomes" id="UP000307000">
    <property type="component" value="Chromosome"/>
</dbReference>
<keyword evidence="1" id="KW-1133">Transmembrane helix</keyword>
<protein>
    <submittedName>
        <fullName evidence="2">Uncharacterized protein</fullName>
    </submittedName>
</protein>
<evidence type="ECO:0000256" key="1">
    <source>
        <dbReference type="SAM" id="Phobius"/>
    </source>
</evidence>
<accession>A0A5B7WV82</accession>
<keyword evidence="1" id="KW-0812">Transmembrane</keyword>
<dbReference type="InterPro" id="IPR059228">
    <property type="entry name" value="Integral_mb_put"/>
</dbReference>
<feature type="transmembrane region" description="Helical" evidence="1">
    <location>
        <begin position="15"/>
        <end position="38"/>
    </location>
</feature>
<sequence length="74" mass="8238">MKESLAALKKSPEGLFIIGYMLFPLLALVVAVLGFFLVLGGHRIFGVILLLVPTQLFIFGAYWAITNRKRLMAE</sequence>
<proteinExistence type="predicted"/>
<reference evidence="2 3" key="1">
    <citation type="submission" date="2018-12" db="EMBL/GenBank/DDBJ databases">
        <title>Complete Genome Sequence of Glutamicibacter creatinolyticus strain LGCM259,isolated from an abscess of a 12-year-old mare in Italy.</title>
        <authorList>
            <person name="Santos R.G."/>
            <person name="Silva A.L."/>
            <person name="Seyffert N."/>
            <person name="Castro T.L.P."/>
            <person name="Attili A.R."/>
            <person name="Rifici C."/>
            <person name="Mazzullo G."/>
            <person name="Brenig B."/>
            <person name="Venanzi F."/>
            <person name="Azevedo V."/>
        </authorList>
    </citation>
    <scope>NUCLEOTIDE SEQUENCE [LARGE SCALE GENOMIC DNA]</scope>
    <source>
        <strain evidence="2 3">LGCM 259</strain>
    </source>
</reference>
<dbReference type="KEGG" id="gcr:GcLGCM259_2123"/>
<organism evidence="2 3">
    <name type="scientific">Glutamicibacter creatinolyticus</name>
    <dbReference type="NCBI Taxonomy" id="162496"/>
    <lineage>
        <taxon>Bacteria</taxon>
        <taxon>Bacillati</taxon>
        <taxon>Actinomycetota</taxon>
        <taxon>Actinomycetes</taxon>
        <taxon>Micrococcales</taxon>
        <taxon>Micrococcaceae</taxon>
        <taxon>Glutamicibacter</taxon>
    </lineage>
</organism>
<keyword evidence="1" id="KW-0472">Membrane</keyword>
<keyword evidence="3" id="KW-1185">Reference proteome</keyword>
<evidence type="ECO:0000313" key="2">
    <source>
        <dbReference type="EMBL" id="QCY47837.1"/>
    </source>
</evidence>
<evidence type="ECO:0000313" key="3">
    <source>
        <dbReference type="Proteomes" id="UP000307000"/>
    </source>
</evidence>